<evidence type="ECO:0000259" key="3">
    <source>
        <dbReference type="PROSITE" id="PS50158"/>
    </source>
</evidence>
<dbReference type="GO" id="GO:0003676">
    <property type="term" value="F:nucleic acid binding"/>
    <property type="evidence" value="ECO:0007669"/>
    <property type="project" value="InterPro"/>
</dbReference>
<organism evidence="4 5">
    <name type="scientific">Folsomia candida</name>
    <name type="common">Springtail</name>
    <dbReference type="NCBI Taxonomy" id="158441"/>
    <lineage>
        <taxon>Eukaryota</taxon>
        <taxon>Metazoa</taxon>
        <taxon>Ecdysozoa</taxon>
        <taxon>Arthropoda</taxon>
        <taxon>Hexapoda</taxon>
        <taxon>Collembola</taxon>
        <taxon>Entomobryomorpha</taxon>
        <taxon>Isotomoidea</taxon>
        <taxon>Isotomidae</taxon>
        <taxon>Proisotominae</taxon>
        <taxon>Folsomia</taxon>
    </lineage>
</organism>
<dbReference type="Proteomes" id="UP000198287">
    <property type="component" value="Unassembled WGS sequence"/>
</dbReference>
<keyword evidence="1" id="KW-0863">Zinc-finger</keyword>
<accession>A0A226EJS9</accession>
<dbReference type="GO" id="GO:0008270">
    <property type="term" value="F:zinc ion binding"/>
    <property type="evidence" value="ECO:0007669"/>
    <property type="project" value="UniProtKB-KW"/>
</dbReference>
<feature type="domain" description="CCHC-type" evidence="3">
    <location>
        <begin position="281"/>
        <end position="296"/>
    </location>
</feature>
<keyword evidence="1" id="KW-0479">Metal-binding</keyword>
<proteinExistence type="predicted"/>
<keyword evidence="5" id="KW-1185">Reference proteome</keyword>
<dbReference type="EMBL" id="LNIX01000003">
    <property type="protein sequence ID" value="OXA57540.1"/>
    <property type="molecule type" value="Genomic_DNA"/>
</dbReference>
<comment type="caution">
    <text evidence="4">The sequence shown here is derived from an EMBL/GenBank/DDBJ whole genome shotgun (WGS) entry which is preliminary data.</text>
</comment>
<feature type="region of interest" description="Disordered" evidence="2">
    <location>
        <begin position="245"/>
        <end position="275"/>
    </location>
</feature>
<feature type="compositionally biased region" description="Gly residues" evidence="2">
    <location>
        <begin position="247"/>
        <end position="271"/>
    </location>
</feature>
<evidence type="ECO:0000256" key="2">
    <source>
        <dbReference type="SAM" id="MobiDB-lite"/>
    </source>
</evidence>
<sequence>MSCSNFIATLYIYMVTKTQIHVIQRKKSLVKVLHGLRCDYIVQSGCDVIHLVRIMWSMPCKYICWPNNLDLLSGFVLGFNFCIFISPSQIQCSSLYFLHKTSIVFNHFCCSAGLVGRLLLFDGKYKLKNNIALSSKSQSTSTIISLSGFTGLLGFDEGGTLSLLKKFVQFITIFFSSHNHRHHRNSWSSAVFSCLVDHPQFFHRSSSFVVFRRFFALFSLKMGKYNHQVTVSGLPFGSPFTLSVPGSSGGNRGGDGKRGGGGGKRGGGGGNVKAKNKKNQRCWRCKEKGHYGSECKYQEEEASAKKAEFLKKKKKRTLLLLPLLLPLLSSLHSQGGSQVLLCLPHLLIIMMSPWVRKNATGLIESGLLSLRTNLQNHRKDPSLKLV</sequence>
<gene>
    <name evidence="4" type="ORF">Fcan01_08408</name>
</gene>
<evidence type="ECO:0000256" key="1">
    <source>
        <dbReference type="PROSITE-ProRule" id="PRU00047"/>
    </source>
</evidence>
<dbReference type="InterPro" id="IPR001878">
    <property type="entry name" value="Znf_CCHC"/>
</dbReference>
<dbReference type="PROSITE" id="PS50158">
    <property type="entry name" value="ZF_CCHC"/>
    <property type="match status" value="1"/>
</dbReference>
<reference evidence="4 5" key="1">
    <citation type="submission" date="2015-12" db="EMBL/GenBank/DDBJ databases">
        <title>The genome of Folsomia candida.</title>
        <authorList>
            <person name="Faddeeva A."/>
            <person name="Derks M.F."/>
            <person name="Anvar Y."/>
            <person name="Smit S."/>
            <person name="Van Straalen N."/>
            <person name="Roelofs D."/>
        </authorList>
    </citation>
    <scope>NUCLEOTIDE SEQUENCE [LARGE SCALE GENOMIC DNA]</scope>
    <source>
        <strain evidence="4 5">VU population</strain>
        <tissue evidence="4">Whole body</tissue>
    </source>
</reference>
<name>A0A226EJS9_FOLCA</name>
<dbReference type="AlphaFoldDB" id="A0A226EJS9"/>
<keyword evidence="1" id="KW-0862">Zinc</keyword>
<protein>
    <submittedName>
        <fullName evidence="4">ATPase inhibitor, mitochondrial</fullName>
    </submittedName>
</protein>
<evidence type="ECO:0000313" key="5">
    <source>
        <dbReference type="Proteomes" id="UP000198287"/>
    </source>
</evidence>
<evidence type="ECO:0000313" key="4">
    <source>
        <dbReference type="EMBL" id="OXA57540.1"/>
    </source>
</evidence>